<sequence length="89" mass="10183">EVVVYWLLHPSSSAFRGGILSLNWAVMVVGWSHFEPRDPDGRPALKADSVFRKRGIELGVPEAYFNWLCGDDVRYTETEDGFMLTPEFF</sequence>
<feature type="non-terminal residue" evidence="1">
    <location>
        <position position="1"/>
    </location>
</feature>
<dbReference type="OrthoDB" id="3927820at2759"/>
<dbReference type="Proteomes" id="UP000504636">
    <property type="component" value="Unplaced"/>
</dbReference>
<evidence type="ECO:0000313" key="3">
    <source>
        <dbReference type="RefSeq" id="XP_033571108.1"/>
    </source>
</evidence>
<protein>
    <submittedName>
        <fullName evidence="1 3">Uncharacterized protein</fullName>
    </submittedName>
</protein>
<dbReference type="GeneID" id="54455715"/>
<reference evidence="3" key="3">
    <citation type="submission" date="2025-04" db="UniProtKB">
        <authorList>
            <consortium name="RefSeq"/>
        </authorList>
    </citation>
    <scope>IDENTIFICATION</scope>
    <source>
        <strain evidence="3">CBS 304.34</strain>
    </source>
</reference>
<dbReference type="RefSeq" id="XP_033571108.1">
    <property type="nucleotide sequence ID" value="XM_033714822.1"/>
</dbReference>
<gene>
    <name evidence="1 3" type="ORF">BDZ99DRAFT_371346</name>
</gene>
<reference evidence="3" key="2">
    <citation type="submission" date="2020-04" db="EMBL/GenBank/DDBJ databases">
        <authorList>
            <consortium name="NCBI Genome Project"/>
        </authorList>
    </citation>
    <scope>NUCLEOTIDE SEQUENCE</scope>
    <source>
        <strain evidence="3">CBS 304.34</strain>
    </source>
</reference>
<accession>A0A6A6Y844</accession>
<keyword evidence="2" id="KW-1185">Reference proteome</keyword>
<dbReference type="AlphaFoldDB" id="A0A6A6Y844"/>
<feature type="non-terminal residue" evidence="1">
    <location>
        <position position="89"/>
    </location>
</feature>
<reference evidence="1 3" key="1">
    <citation type="journal article" date="2020" name="Stud. Mycol.">
        <title>101 Dothideomycetes genomes: a test case for predicting lifestyles and emergence of pathogens.</title>
        <authorList>
            <person name="Haridas S."/>
            <person name="Albert R."/>
            <person name="Binder M."/>
            <person name="Bloem J."/>
            <person name="Labutti K."/>
            <person name="Salamov A."/>
            <person name="Andreopoulos B."/>
            <person name="Baker S."/>
            <person name="Barry K."/>
            <person name="Bills G."/>
            <person name="Bluhm B."/>
            <person name="Cannon C."/>
            <person name="Castanera R."/>
            <person name="Culley D."/>
            <person name="Daum C."/>
            <person name="Ezra D."/>
            <person name="Gonzalez J."/>
            <person name="Henrissat B."/>
            <person name="Kuo A."/>
            <person name="Liang C."/>
            <person name="Lipzen A."/>
            <person name="Lutzoni F."/>
            <person name="Magnuson J."/>
            <person name="Mondo S."/>
            <person name="Nolan M."/>
            <person name="Ohm R."/>
            <person name="Pangilinan J."/>
            <person name="Park H.-J."/>
            <person name="Ramirez L."/>
            <person name="Alfaro M."/>
            <person name="Sun H."/>
            <person name="Tritt A."/>
            <person name="Yoshinaga Y."/>
            <person name="Zwiers L.-H."/>
            <person name="Turgeon B."/>
            <person name="Goodwin S."/>
            <person name="Spatafora J."/>
            <person name="Crous P."/>
            <person name="Grigoriev I."/>
        </authorList>
    </citation>
    <scope>NUCLEOTIDE SEQUENCE</scope>
    <source>
        <strain evidence="1 3">CBS 304.34</strain>
    </source>
</reference>
<proteinExistence type="predicted"/>
<evidence type="ECO:0000313" key="1">
    <source>
        <dbReference type="EMBL" id="KAF2804144.1"/>
    </source>
</evidence>
<name>A0A6A6Y844_9PEZI</name>
<dbReference type="EMBL" id="MU003714">
    <property type="protein sequence ID" value="KAF2804144.1"/>
    <property type="molecule type" value="Genomic_DNA"/>
</dbReference>
<organism evidence="1">
    <name type="scientific">Mytilinidion resinicola</name>
    <dbReference type="NCBI Taxonomy" id="574789"/>
    <lineage>
        <taxon>Eukaryota</taxon>
        <taxon>Fungi</taxon>
        <taxon>Dikarya</taxon>
        <taxon>Ascomycota</taxon>
        <taxon>Pezizomycotina</taxon>
        <taxon>Dothideomycetes</taxon>
        <taxon>Pleosporomycetidae</taxon>
        <taxon>Mytilinidiales</taxon>
        <taxon>Mytilinidiaceae</taxon>
        <taxon>Mytilinidion</taxon>
    </lineage>
</organism>
<evidence type="ECO:0000313" key="2">
    <source>
        <dbReference type="Proteomes" id="UP000504636"/>
    </source>
</evidence>